<accession>A0A0L6UUM9</accession>
<comment type="caution">
    <text evidence="2">The sequence shown here is derived from an EMBL/GenBank/DDBJ whole genome shotgun (WGS) entry which is preliminary data.</text>
</comment>
<dbReference type="VEuPathDB" id="FungiDB:VP01_38g1"/>
<protein>
    <submittedName>
        <fullName evidence="2">Uncharacterized protein</fullName>
    </submittedName>
</protein>
<dbReference type="Proteomes" id="UP000037035">
    <property type="component" value="Unassembled WGS sequence"/>
</dbReference>
<proteinExistence type="predicted"/>
<sequence>MQHAQAKLSSKLHLFECVDVLAHALCSMHSDCTSKLGLITLGERFEPQKKLPGSFCISTAGSWAGYFCSDVSSNLHQASSQVLHIKISKYKHNFQPVLDDEYVNVVNSLFSSVLVLYCVVFDSHSCFFKNFHSSLLSFFFLSLFFYLRNPLRHFLSSALNLFITPKWNEHFHNLKVKNFESAQKKSKQGKSPSGKVPLPTSKVTEDQGNSPSLPFPEKHGPFSIVDGKLTSNTKTNSLKGNKWSLLVSKMSPINTIILLAPPTFEEQSSQAETQTKSMILIWLFPWHLHASAFYELVDILCNSTKTLFVNWLEIGLMLWNYSEGSRAWRGNRQLHY</sequence>
<evidence type="ECO:0000313" key="2">
    <source>
        <dbReference type="EMBL" id="KNZ51570.1"/>
    </source>
</evidence>
<evidence type="ECO:0000256" key="1">
    <source>
        <dbReference type="SAM" id="MobiDB-lite"/>
    </source>
</evidence>
<dbReference type="AlphaFoldDB" id="A0A0L6UUM9"/>
<feature type="region of interest" description="Disordered" evidence="1">
    <location>
        <begin position="182"/>
        <end position="221"/>
    </location>
</feature>
<evidence type="ECO:0000313" key="3">
    <source>
        <dbReference type="Proteomes" id="UP000037035"/>
    </source>
</evidence>
<reference evidence="2 3" key="1">
    <citation type="submission" date="2015-08" db="EMBL/GenBank/DDBJ databases">
        <title>Next Generation Sequencing and Analysis of the Genome of Puccinia sorghi L Schw, the Causal Agent of Maize Common Rust.</title>
        <authorList>
            <person name="Rochi L."/>
            <person name="Burguener G."/>
            <person name="Darino M."/>
            <person name="Turjanski A."/>
            <person name="Kreff E."/>
            <person name="Dieguez M.J."/>
            <person name="Sacco F."/>
        </authorList>
    </citation>
    <scope>NUCLEOTIDE SEQUENCE [LARGE SCALE GENOMIC DNA]</scope>
    <source>
        <strain evidence="2 3">RO10H11247</strain>
    </source>
</reference>
<keyword evidence="3" id="KW-1185">Reference proteome</keyword>
<dbReference type="EMBL" id="LAVV01008946">
    <property type="protein sequence ID" value="KNZ51570.1"/>
    <property type="molecule type" value="Genomic_DNA"/>
</dbReference>
<organism evidence="2 3">
    <name type="scientific">Puccinia sorghi</name>
    <dbReference type="NCBI Taxonomy" id="27349"/>
    <lineage>
        <taxon>Eukaryota</taxon>
        <taxon>Fungi</taxon>
        <taxon>Dikarya</taxon>
        <taxon>Basidiomycota</taxon>
        <taxon>Pucciniomycotina</taxon>
        <taxon>Pucciniomycetes</taxon>
        <taxon>Pucciniales</taxon>
        <taxon>Pucciniaceae</taxon>
        <taxon>Puccinia</taxon>
    </lineage>
</organism>
<gene>
    <name evidence="2" type="ORF">VP01_38g1</name>
</gene>
<name>A0A0L6UUM9_9BASI</name>